<organism evidence="2 3">
    <name type="scientific">Paracoccus thiocyanatus</name>
    <dbReference type="NCBI Taxonomy" id="34006"/>
    <lineage>
        <taxon>Bacteria</taxon>
        <taxon>Pseudomonadati</taxon>
        <taxon>Pseudomonadota</taxon>
        <taxon>Alphaproteobacteria</taxon>
        <taxon>Rhodobacterales</taxon>
        <taxon>Paracoccaceae</taxon>
        <taxon>Paracoccus</taxon>
    </lineage>
</organism>
<evidence type="ECO:0000256" key="1">
    <source>
        <dbReference type="SAM" id="SignalP"/>
    </source>
</evidence>
<feature type="chain" id="PRO_5011958439" description="SH3 domain-containing protein" evidence="1">
    <location>
        <begin position="25"/>
        <end position="264"/>
    </location>
</feature>
<keyword evidence="1" id="KW-0732">Signal</keyword>
<dbReference type="Proteomes" id="UP000323956">
    <property type="component" value="Unassembled WGS sequence"/>
</dbReference>
<dbReference type="Gene3D" id="2.30.30.40">
    <property type="entry name" value="SH3 Domains"/>
    <property type="match status" value="1"/>
</dbReference>
<evidence type="ECO:0000313" key="3">
    <source>
        <dbReference type="Proteomes" id="UP000323956"/>
    </source>
</evidence>
<dbReference type="RefSeq" id="WP_188128717.1">
    <property type="nucleotide sequence ID" value="NZ_FTMK01000054.1"/>
</dbReference>
<accession>A0A1N7AIU4</accession>
<reference evidence="2 3" key="1">
    <citation type="submission" date="2017-01" db="EMBL/GenBank/DDBJ databases">
        <authorList>
            <person name="Varghese N."/>
            <person name="Submissions S."/>
        </authorList>
    </citation>
    <scope>NUCLEOTIDE SEQUENCE [LARGE SCALE GENOMIC DNA]</scope>
    <source>
        <strain evidence="2 3">ATCC 700171</strain>
    </source>
</reference>
<dbReference type="AlphaFoldDB" id="A0A1N7AIU4"/>
<gene>
    <name evidence="2" type="ORF">SAMN05421641_1543</name>
</gene>
<evidence type="ECO:0000313" key="2">
    <source>
        <dbReference type="EMBL" id="SIR39060.1"/>
    </source>
</evidence>
<protein>
    <recommendedName>
        <fullName evidence="4">SH3 domain-containing protein</fullName>
    </recommendedName>
</protein>
<sequence>MIRLFLFTIAVCGGLALAIPAAHAEIDGHGPDAWRVTGVAANDVLNMRMGPGTQYLVIGSLAPNARGLEQITCVPLLIPSIYNRLSETERAALPQRWCLMRTPDFAKAGWVAQRFLMEDGLEEISGPGAAPGADISLKTIGDPLIDGAAALVRDLYADFAASGSQADNPFADTNVARYFFANMAQKLRGHGSDLLYGAQDFQGEVTRIAPDADKPMFRGTIKVNADFTNFGREDSIAFYLRADTDQPGAPFRIFHIEHDDWSFP</sequence>
<name>A0A1N7AIU4_9RHOB</name>
<feature type="signal peptide" evidence="1">
    <location>
        <begin position="1"/>
        <end position="24"/>
    </location>
</feature>
<dbReference type="EMBL" id="FTMK01000054">
    <property type="protein sequence ID" value="SIR39060.1"/>
    <property type="molecule type" value="Genomic_DNA"/>
</dbReference>
<evidence type="ECO:0008006" key="4">
    <source>
        <dbReference type="Google" id="ProtNLM"/>
    </source>
</evidence>
<proteinExistence type="predicted"/>